<evidence type="ECO:0000259" key="3">
    <source>
        <dbReference type="Pfam" id="PF00675"/>
    </source>
</evidence>
<organism evidence="5 6">
    <name type="scientific">Clostridium malenominatum</name>
    <dbReference type="NCBI Taxonomy" id="1539"/>
    <lineage>
        <taxon>Bacteria</taxon>
        <taxon>Bacillati</taxon>
        <taxon>Bacillota</taxon>
        <taxon>Clostridia</taxon>
        <taxon>Eubacteriales</taxon>
        <taxon>Clostridiaceae</taxon>
        <taxon>Clostridium</taxon>
    </lineage>
</organism>
<gene>
    <name evidence="5" type="ORF">GCM10008905_04470</name>
</gene>
<name>A0ABN1INJ4_9CLOT</name>
<dbReference type="InterPro" id="IPR011249">
    <property type="entry name" value="Metalloenz_LuxS/M16"/>
</dbReference>
<dbReference type="Gene3D" id="3.30.830.10">
    <property type="entry name" value="Metalloenzyme, LuxS/M16 peptidase-like"/>
    <property type="match status" value="2"/>
</dbReference>
<protein>
    <submittedName>
        <fullName evidence="5">Pitrilysin family protein</fullName>
    </submittedName>
</protein>
<dbReference type="PANTHER" id="PTHR11851:SF49">
    <property type="entry name" value="MITOCHONDRIAL-PROCESSING PEPTIDASE SUBUNIT ALPHA"/>
    <property type="match status" value="1"/>
</dbReference>
<evidence type="ECO:0000259" key="4">
    <source>
        <dbReference type="Pfam" id="PF05193"/>
    </source>
</evidence>
<dbReference type="RefSeq" id="WP_343766077.1">
    <property type="nucleotide sequence ID" value="NZ_BAAACF010000001.1"/>
</dbReference>
<evidence type="ECO:0000313" key="6">
    <source>
        <dbReference type="Proteomes" id="UP001500339"/>
    </source>
</evidence>
<dbReference type="InterPro" id="IPR050361">
    <property type="entry name" value="MPP/UQCRC_Complex"/>
</dbReference>
<dbReference type="Proteomes" id="UP001500339">
    <property type="component" value="Unassembled WGS sequence"/>
</dbReference>
<comment type="caution">
    <text evidence="5">The sequence shown here is derived from an EMBL/GenBank/DDBJ whole genome shotgun (WGS) entry which is preliminary data.</text>
</comment>
<feature type="domain" description="Peptidase M16 N-terminal" evidence="3">
    <location>
        <begin position="20"/>
        <end position="160"/>
    </location>
</feature>
<keyword evidence="6" id="KW-1185">Reference proteome</keyword>
<feature type="domain" description="Peptidase M16 C-terminal" evidence="4">
    <location>
        <begin position="167"/>
        <end position="338"/>
    </location>
</feature>
<sequence>MFDSNKYKLSNGIELITTKKDTQIFSIHVGLKVGSLYEKKSEKGISHFVEHMMFKGTTKRDNEKLNSDLEALGGEYNAYTDNNCTVYSITALKDEFNSTIEILSDMIKNSIFPEEEIEKERGVILAEIRTSKDDIEDYSFSRINELAFKKSPLKYDILGTEKHVKAFSKNELLNFYKLHYIPNNCFISIVSPYEHSEVFDMIEKYFGDWKEGKLPTTIIATEKNIEETFISYKNDIEQSTIIYLYTFHGIDKRGELALRVLNHKLGDSSNSILFRKLREEKGLAYDIYTSLDTTSYVKTLYIYTSVEEEKIEESIEVINNCIRDIINENIVFDDNTIELMKKVLKTAVVFTLEDSTDLSNYVIHQMIDGDNIYEFIEDMKELDNIKREDIYEISRNVLKDATIHILKKTK</sequence>
<dbReference type="InterPro" id="IPR007863">
    <property type="entry name" value="Peptidase_M16_C"/>
</dbReference>
<evidence type="ECO:0000313" key="5">
    <source>
        <dbReference type="EMBL" id="GAA0718112.1"/>
    </source>
</evidence>
<dbReference type="Pfam" id="PF05193">
    <property type="entry name" value="Peptidase_M16_C"/>
    <property type="match status" value="1"/>
</dbReference>
<dbReference type="EMBL" id="BAAACF010000001">
    <property type="protein sequence ID" value="GAA0718112.1"/>
    <property type="molecule type" value="Genomic_DNA"/>
</dbReference>
<reference evidence="5 6" key="1">
    <citation type="journal article" date="2019" name="Int. J. Syst. Evol. Microbiol.">
        <title>The Global Catalogue of Microorganisms (GCM) 10K type strain sequencing project: providing services to taxonomists for standard genome sequencing and annotation.</title>
        <authorList>
            <consortium name="The Broad Institute Genomics Platform"/>
            <consortium name="The Broad Institute Genome Sequencing Center for Infectious Disease"/>
            <person name="Wu L."/>
            <person name="Ma J."/>
        </authorList>
    </citation>
    <scope>NUCLEOTIDE SEQUENCE [LARGE SCALE GENOMIC DNA]</scope>
    <source>
        <strain evidence="5 6">JCM 1405</strain>
    </source>
</reference>
<proteinExistence type="inferred from homology"/>
<evidence type="ECO:0000256" key="2">
    <source>
        <dbReference type="RuleBase" id="RU004447"/>
    </source>
</evidence>
<dbReference type="Pfam" id="PF00675">
    <property type="entry name" value="Peptidase_M16"/>
    <property type="match status" value="1"/>
</dbReference>
<accession>A0ABN1INJ4</accession>
<dbReference type="PROSITE" id="PS00143">
    <property type="entry name" value="INSULINASE"/>
    <property type="match status" value="1"/>
</dbReference>
<evidence type="ECO:0000256" key="1">
    <source>
        <dbReference type="ARBA" id="ARBA00007261"/>
    </source>
</evidence>
<dbReference type="InterPro" id="IPR011765">
    <property type="entry name" value="Pept_M16_N"/>
</dbReference>
<dbReference type="PANTHER" id="PTHR11851">
    <property type="entry name" value="METALLOPROTEASE"/>
    <property type="match status" value="1"/>
</dbReference>
<dbReference type="SUPFAM" id="SSF63411">
    <property type="entry name" value="LuxS/MPP-like metallohydrolase"/>
    <property type="match status" value="2"/>
</dbReference>
<dbReference type="InterPro" id="IPR001431">
    <property type="entry name" value="Pept_M16_Zn_BS"/>
</dbReference>
<comment type="similarity">
    <text evidence="1 2">Belongs to the peptidase M16 family.</text>
</comment>